<keyword evidence="1" id="KW-0812">Transmembrane</keyword>
<gene>
    <name evidence="2" type="ORF">K8N75_12880</name>
</gene>
<dbReference type="RefSeq" id="WP_223792471.1">
    <property type="nucleotide sequence ID" value="NZ_JAIOUQ010000016.1"/>
</dbReference>
<name>A0A8T5V4W2_9EURY</name>
<organism evidence="2 3">
    <name type="scientific">Methanobacterium spitsbergense</name>
    <dbReference type="NCBI Taxonomy" id="2874285"/>
    <lineage>
        <taxon>Archaea</taxon>
        <taxon>Methanobacteriati</taxon>
        <taxon>Methanobacteriota</taxon>
        <taxon>Methanomada group</taxon>
        <taxon>Methanobacteria</taxon>
        <taxon>Methanobacteriales</taxon>
        <taxon>Methanobacteriaceae</taxon>
        <taxon>Methanobacterium</taxon>
    </lineage>
</organism>
<protein>
    <submittedName>
        <fullName evidence="2">Uncharacterized protein</fullName>
    </submittedName>
</protein>
<keyword evidence="3" id="KW-1185">Reference proteome</keyword>
<evidence type="ECO:0000313" key="2">
    <source>
        <dbReference type="EMBL" id="MBZ2166931.1"/>
    </source>
</evidence>
<evidence type="ECO:0000313" key="3">
    <source>
        <dbReference type="Proteomes" id="UP000825933"/>
    </source>
</evidence>
<dbReference type="AlphaFoldDB" id="A0A8T5V4W2"/>
<sequence length="257" mass="30219">MKIFKKLSWHFKIAILLILSSAILYIIQYLIFHQPTTEMFYLGIDLAFLPIEVLLVVLVIETAISQREKSILLEKLNMVIGVFFSEVGTELLTEISKFDSKSGKTNKTLIINENWVDEDFINVKKDITNSNYFLDIDGTNNDSLQFLIETKEFLKGKHKFLLALLENPNLLEHETFTNLLRAVFHLTEELEKREDISNLSNADYQHLKLDIERAYNIMIYEWVEYMEYLMKNYPYLFSLAMRTNPFDPEARVELKDP</sequence>
<proteinExistence type="predicted"/>
<reference evidence="3" key="1">
    <citation type="journal article" date="2022" name="Microbiol. Resour. Announc.">
        <title>Draft Genome Sequence of a Methanogenic Archaeon from West Spitsbergen Permafrost.</title>
        <authorList>
            <person name="Trubitsyn V."/>
            <person name="Rivkina E."/>
            <person name="Shcherbakova V."/>
        </authorList>
    </citation>
    <scope>NUCLEOTIDE SEQUENCE [LARGE SCALE GENOMIC DNA]</scope>
    <source>
        <strain evidence="3">VT</strain>
    </source>
</reference>
<dbReference type="Proteomes" id="UP000825933">
    <property type="component" value="Unassembled WGS sequence"/>
</dbReference>
<evidence type="ECO:0000256" key="1">
    <source>
        <dbReference type="SAM" id="Phobius"/>
    </source>
</evidence>
<dbReference type="EMBL" id="JAIOUQ010000016">
    <property type="protein sequence ID" value="MBZ2166931.1"/>
    <property type="molecule type" value="Genomic_DNA"/>
</dbReference>
<accession>A0A8T5V4W2</accession>
<feature type="transmembrane region" description="Helical" evidence="1">
    <location>
        <begin position="39"/>
        <end position="60"/>
    </location>
</feature>
<keyword evidence="1" id="KW-1133">Transmembrane helix</keyword>
<comment type="caution">
    <text evidence="2">The sequence shown here is derived from an EMBL/GenBank/DDBJ whole genome shotgun (WGS) entry which is preliminary data.</text>
</comment>
<keyword evidence="1" id="KW-0472">Membrane</keyword>
<feature type="transmembrane region" description="Helical" evidence="1">
    <location>
        <begin position="12"/>
        <end position="33"/>
    </location>
</feature>